<gene>
    <name evidence="1" type="ORF">ASCRUDRAFT_106133</name>
</gene>
<organism evidence="1 2">
    <name type="scientific">Ascoidea rubescens DSM 1968</name>
    <dbReference type="NCBI Taxonomy" id="1344418"/>
    <lineage>
        <taxon>Eukaryota</taxon>
        <taxon>Fungi</taxon>
        <taxon>Dikarya</taxon>
        <taxon>Ascomycota</taxon>
        <taxon>Saccharomycotina</taxon>
        <taxon>Saccharomycetes</taxon>
        <taxon>Ascoideaceae</taxon>
        <taxon>Ascoidea</taxon>
    </lineage>
</organism>
<accession>A0A1D2VSF3</accession>
<reference evidence="2" key="1">
    <citation type="submission" date="2016-05" db="EMBL/GenBank/DDBJ databases">
        <title>Comparative genomics of biotechnologically important yeasts.</title>
        <authorList>
            <consortium name="DOE Joint Genome Institute"/>
            <person name="Riley R."/>
            <person name="Haridas S."/>
            <person name="Wolfe K.H."/>
            <person name="Lopes M.R."/>
            <person name="Hittinger C.T."/>
            <person name="Goker M."/>
            <person name="Salamov A."/>
            <person name="Wisecaver J."/>
            <person name="Long T.M."/>
            <person name="Aerts A.L."/>
            <person name="Barry K."/>
            <person name="Choi C."/>
            <person name="Clum A."/>
            <person name="Coughlan A.Y."/>
            <person name="Deshpande S."/>
            <person name="Douglass A.P."/>
            <person name="Hanson S.J."/>
            <person name="Klenk H.-P."/>
            <person name="Labutti K."/>
            <person name="Lapidus A."/>
            <person name="Lindquist E."/>
            <person name="Lipzen A."/>
            <person name="Meier-Kolthoff J.P."/>
            <person name="Ohm R.A."/>
            <person name="Otillar R.P."/>
            <person name="Pangilinan J."/>
            <person name="Peng Y."/>
            <person name="Rokas A."/>
            <person name="Rosa C.A."/>
            <person name="Scheuner C."/>
            <person name="Sibirny A.A."/>
            <person name="Slot J.C."/>
            <person name="Stielow J.B."/>
            <person name="Sun H."/>
            <person name="Kurtzman C.P."/>
            <person name="Blackwell M."/>
            <person name="Grigoriev I.V."/>
            <person name="Jeffries T.W."/>
        </authorList>
    </citation>
    <scope>NUCLEOTIDE SEQUENCE [LARGE SCALE GENOMIC DNA]</scope>
    <source>
        <strain evidence="2">DSM 1968</strain>
    </source>
</reference>
<dbReference type="InParanoid" id="A0A1D2VSF3"/>
<dbReference type="Proteomes" id="UP000095038">
    <property type="component" value="Unassembled WGS sequence"/>
</dbReference>
<dbReference type="EMBL" id="KV454475">
    <property type="protein sequence ID" value="ODV64543.1"/>
    <property type="molecule type" value="Genomic_DNA"/>
</dbReference>
<name>A0A1D2VSF3_9ASCO</name>
<proteinExistence type="predicted"/>
<sequence length="96" mass="11469">MVYSKILFSDVLDYIQIQEIVFPLWCRQPWNSLSAILYNQQKLLLSFTKSKIMVKTSQFERKNKNKNKKELSVFDSILKSRLIFCLFLMGVCFMFL</sequence>
<protein>
    <submittedName>
        <fullName evidence="1">Uncharacterized protein</fullName>
    </submittedName>
</protein>
<evidence type="ECO:0000313" key="2">
    <source>
        <dbReference type="Proteomes" id="UP000095038"/>
    </source>
</evidence>
<evidence type="ECO:0000313" key="1">
    <source>
        <dbReference type="EMBL" id="ODV64543.1"/>
    </source>
</evidence>
<keyword evidence="2" id="KW-1185">Reference proteome</keyword>
<dbReference type="GeneID" id="30962282"/>
<dbReference type="RefSeq" id="XP_020050850.1">
    <property type="nucleotide sequence ID" value="XM_020188646.1"/>
</dbReference>
<dbReference type="AlphaFoldDB" id="A0A1D2VSF3"/>